<proteinExistence type="predicted"/>
<reference evidence="3 4" key="1">
    <citation type="submission" date="2016-05" db="EMBL/GenBank/DDBJ databases">
        <title>Draft Genome Sequences of Stenotrophomonas maltophilia Strains Sm32COP, Sm41DVV, Sm46PAILV, SmF3, SmF22, SmSOFb1 and SmCVFa1, Isolated from Different Manures, in France.</title>
        <authorList>
            <person name="Nazaret S."/>
            <person name="Bodilis J."/>
        </authorList>
    </citation>
    <scope>NUCLEOTIDE SEQUENCE [LARGE SCALE GENOMIC DNA]</scope>
    <source>
        <strain evidence="3 4">Sm46PAILV</strain>
    </source>
</reference>
<name>A0A1A6Y4I2_STEMA</name>
<organism evidence="3 4">
    <name type="scientific">Stenotrophomonas maltophilia</name>
    <name type="common">Pseudomonas maltophilia</name>
    <name type="synonym">Xanthomonas maltophilia</name>
    <dbReference type="NCBI Taxonomy" id="40324"/>
    <lineage>
        <taxon>Bacteria</taxon>
        <taxon>Pseudomonadati</taxon>
        <taxon>Pseudomonadota</taxon>
        <taxon>Gammaproteobacteria</taxon>
        <taxon>Lysobacterales</taxon>
        <taxon>Lysobacteraceae</taxon>
        <taxon>Stenotrophomonas</taxon>
        <taxon>Stenotrophomonas maltophilia group</taxon>
    </lineage>
</organism>
<feature type="region of interest" description="Disordered" evidence="1">
    <location>
        <begin position="53"/>
        <end position="93"/>
    </location>
</feature>
<evidence type="ECO:0008006" key="5">
    <source>
        <dbReference type="Google" id="ProtNLM"/>
    </source>
</evidence>
<feature type="chain" id="PRO_5008353996" description="DUF3613 domain-containing protein" evidence="2">
    <location>
        <begin position="26"/>
        <end position="152"/>
    </location>
</feature>
<gene>
    <name evidence="3" type="ORF">A9K58_02210</name>
</gene>
<dbReference type="AlphaFoldDB" id="A0A1A6Y4I2"/>
<dbReference type="OrthoDB" id="7068897at2"/>
<sequence>MNGMPLMPRLLTLLICMLGAAAVHAQQPPLTGQMLGGVPSTAQDSPALRSGALPAVETPAATRVDPAVPPQVPGATAAGAVRTTSAHDQVGQTTRSLLRLQASGQHAGPRLPILGDQATLSYARYLKSFEHDIPDFFETDVGKSKGSSSTGR</sequence>
<dbReference type="Proteomes" id="UP000092256">
    <property type="component" value="Unassembled WGS sequence"/>
</dbReference>
<dbReference type="InterPro" id="IPR022053">
    <property type="entry name" value="DUF3613"/>
</dbReference>
<protein>
    <recommendedName>
        <fullName evidence="5">DUF3613 domain-containing protein</fullName>
    </recommendedName>
</protein>
<keyword evidence="2" id="KW-0732">Signal</keyword>
<evidence type="ECO:0000313" key="4">
    <source>
        <dbReference type="Proteomes" id="UP000092256"/>
    </source>
</evidence>
<feature type="signal peptide" evidence="2">
    <location>
        <begin position="1"/>
        <end position="25"/>
    </location>
</feature>
<feature type="compositionally biased region" description="Polar residues" evidence="1">
    <location>
        <begin position="82"/>
        <end position="93"/>
    </location>
</feature>
<dbReference type="RefSeq" id="WP_065197762.1">
    <property type="nucleotide sequence ID" value="NZ_LYVJ01000001.1"/>
</dbReference>
<evidence type="ECO:0000313" key="3">
    <source>
        <dbReference type="EMBL" id="OBU70772.1"/>
    </source>
</evidence>
<evidence type="ECO:0000256" key="1">
    <source>
        <dbReference type="SAM" id="MobiDB-lite"/>
    </source>
</evidence>
<evidence type="ECO:0000256" key="2">
    <source>
        <dbReference type="SAM" id="SignalP"/>
    </source>
</evidence>
<dbReference type="Pfam" id="PF12266">
    <property type="entry name" value="DUF3613"/>
    <property type="match status" value="1"/>
</dbReference>
<accession>A0A1A6Y4I2</accession>
<dbReference type="EMBL" id="LYVJ01000001">
    <property type="protein sequence ID" value="OBU70772.1"/>
    <property type="molecule type" value="Genomic_DNA"/>
</dbReference>
<comment type="caution">
    <text evidence="3">The sequence shown here is derived from an EMBL/GenBank/DDBJ whole genome shotgun (WGS) entry which is preliminary data.</text>
</comment>